<gene>
    <name evidence="2" type="ORF">RND81_02G231300</name>
</gene>
<dbReference type="AlphaFoldDB" id="A0AAW1MX57"/>
<evidence type="ECO:0000256" key="1">
    <source>
        <dbReference type="SAM" id="SignalP"/>
    </source>
</evidence>
<feature type="signal peptide" evidence="1">
    <location>
        <begin position="1"/>
        <end position="18"/>
    </location>
</feature>
<keyword evidence="3" id="KW-1185">Reference proteome</keyword>
<dbReference type="EMBL" id="JBDFQZ010000002">
    <property type="protein sequence ID" value="KAK9750941.1"/>
    <property type="molecule type" value="Genomic_DNA"/>
</dbReference>
<accession>A0AAW1MX57</accession>
<sequence length="76" mass="8418">MGVCWVIMVVCLVLYCRASYFRRCGLCCHCCSRRYYYCLLFLLVWEGSVLPTAGCVGRLASVVAGSLVVFCVVSSC</sequence>
<protein>
    <recommendedName>
        <fullName evidence="4">Secreted peptide</fullName>
    </recommendedName>
</protein>
<name>A0AAW1MX57_SAPOF</name>
<evidence type="ECO:0008006" key="4">
    <source>
        <dbReference type="Google" id="ProtNLM"/>
    </source>
</evidence>
<proteinExistence type="predicted"/>
<keyword evidence="1" id="KW-0732">Signal</keyword>
<feature type="chain" id="PRO_5043799906" description="Secreted peptide" evidence="1">
    <location>
        <begin position="19"/>
        <end position="76"/>
    </location>
</feature>
<evidence type="ECO:0000313" key="3">
    <source>
        <dbReference type="Proteomes" id="UP001443914"/>
    </source>
</evidence>
<comment type="caution">
    <text evidence="2">The sequence shown here is derived from an EMBL/GenBank/DDBJ whole genome shotgun (WGS) entry which is preliminary data.</text>
</comment>
<evidence type="ECO:0000313" key="2">
    <source>
        <dbReference type="EMBL" id="KAK9750941.1"/>
    </source>
</evidence>
<reference evidence="2" key="1">
    <citation type="submission" date="2024-03" db="EMBL/GenBank/DDBJ databases">
        <title>WGS assembly of Saponaria officinalis var. Norfolk2.</title>
        <authorList>
            <person name="Jenkins J."/>
            <person name="Shu S."/>
            <person name="Grimwood J."/>
            <person name="Barry K."/>
            <person name="Goodstein D."/>
            <person name="Schmutz J."/>
            <person name="Leebens-Mack J."/>
            <person name="Osbourn A."/>
        </authorList>
    </citation>
    <scope>NUCLEOTIDE SEQUENCE [LARGE SCALE GENOMIC DNA]</scope>
    <source>
        <strain evidence="2">JIC</strain>
    </source>
</reference>
<organism evidence="2 3">
    <name type="scientific">Saponaria officinalis</name>
    <name type="common">Common soapwort</name>
    <name type="synonym">Lychnis saponaria</name>
    <dbReference type="NCBI Taxonomy" id="3572"/>
    <lineage>
        <taxon>Eukaryota</taxon>
        <taxon>Viridiplantae</taxon>
        <taxon>Streptophyta</taxon>
        <taxon>Embryophyta</taxon>
        <taxon>Tracheophyta</taxon>
        <taxon>Spermatophyta</taxon>
        <taxon>Magnoliopsida</taxon>
        <taxon>eudicotyledons</taxon>
        <taxon>Gunneridae</taxon>
        <taxon>Pentapetalae</taxon>
        <taxon>Caryophyllales</taxon>
        <taxon>Caryophyllaceae</taxon>
        <taxon>Caryophylleae</taxon>
        <taxon>Saponaria</taxon>
    </lineage>
</organism>
<dbReference type="Proteomes" id="UP001443914">
    <property type="component" value="Unassembled WGS sequence"/>
</dbReference>